<name>A0AAD4HDF7_9AGAM</name>
<dbReference type="RefSeq" id="XP_041219126.1">
    <property type="nucleotide sequence ID" value="XM_041377652.1"/>
</dbReference>
<dbReference type="AlphaFoldDB" id="A0AAD4HDF7"/>
<reference evidence="2" key="1">
    <citation type="journal article" date="2020" name="New Phytol.">
        <title>Comparative genomics reveals dynamic genome evolution in host specialist ectomycorrhizal fungi.</title>
        <authorList>
            <person name="Lofgren L.A."/>
            <person name="Nguyen N.H."/>
            <person name="Vilgalys R."/>
            <person name="Ruytinx J."/>
            <person name="Liao H.L."/>
            <person name="Branco S."/>
            <person name="Kuo A."/>
            <person name="LaButti K."/>
            <person name="Lipzen A."/>
            <person name="Andreopoulos W."/>
            <person name="Pangilinan J."/>
            <person name="Riley R."/>
            <person name="Hundley H."/>
            <person name="Na H."/>
            <person name="Barry K."/>
            <person name="Grigoriev I.V."/>
            <person name="Stajich J.E."/>
            <person name="Kennedy P.G."/>
        </authorList>
    </citation>
    <scope>NUCLEOTIDE SEQUENCE</scope>
    <source>
        <strain evidence="2">FC203</strain>
    </source>
</reference>
<feature type="region of interest" description="Disordered" evidence="1">
    <location>
        <begin position="260"/>
        <end position="302"/>
    </location>
</feature>
<evidence type="ECO:0000313" key="2">
    <source>
        <dbReference type="EMBL" id="KAG1893550.1"/>
    </source>
</evidence>
<keyword evidence="3" id="KW-1185">Reference proteome</keyword>
<evidence type="ECO:0000313" key="3">
    <source>
        <dbReference type="Proteomes" id="UP001195769"/>
    </source>
</evidence>
<gene>
    <name evidence="2" type="ORF">F5891DRAFT_985779</name>
</gene>
<protein>
    <submittedName>
        <fullName evidence="2">Uncharacterized protein</fullName>
    </submittedName>
</protein>
<comment type="caution">
    <text evidence="2">The sequence shown here is derived from an EMBL/GenBank/DDBJ whole genome shotgun (WGS) entry which is preliminary data.</text>
</comment>
<accession>A0AAD4HDF7</accession>
<sequence length="302" mass="34958">MTRIKSLDLAQTGSNPLIQTRFVFSHLPTLNIFGGKMRWNMLLTRSRSLTESVAATKFYHLISDVNFMSELFDCSTTRINFLQISNLLEIELRILSFLLKDQVYPSDLWEIVVERTIEAKQEAILRQHQRIRVVLKHLLMEERKKRGQMEVSLYSQAIDHLQQHQMFSLKCISPSLPLLNTWVTTDVQETFHHALYAEQACQIGLMALTLTIKDNKDNHLYERNIVSEFLILHAKMCHAQAETDLYAMAIEHAREFNFSDNTSVTSSPSQFIPPPLPDELRYYDGDPGDETDDSDDFDSEFP</sequence>
<proteinExistence type="predicted"/>
<dbReference type="Proteomes" id="UP001195769">
    <property type="component" value="Unassembled WGS sequence"/>
</dbReference>
<feature type="compositionally biased region" description="Acidic residues" evidence="1">
    <location>
        <begin position="286"/>
        <end position="302"/>
    </location>
</feature>
<feature type="compositionally biased region" description="Polar residues" evidence="1">
    <location>
        <begin position="260"/>
        <end position="270"/>
    </location>
</feature>
<evidence type="ECO:0000256" key="1">
    <source>
        <dbReference type="SAM" id="MobiDB-lite"/>
    </source>
</evidence>
<organism evidence="2 3">
    <name type="scientific">Suillus fuscotomentosus</name>
    <dbReference type="NCBI Taxonomy" id="1912939"/>
    <lineage>
        <taxon>Eukaryota</taxon>
        <taxon>Fungi</taxon>
        <taxon>Dikarya</taxon>
        <taxon>Basidiomycota</taxon>
        <taxon>Agaricomycotina</taxon>
        <taxon>Agaricomycetes</taxon>
        <taxon>Agaricomycetidae</taxon>
        <taxon>Boletales</taxon>
        <taxon>Suillineae</taxon>
        <taxon>Suillaceae</taxon>
        <taxon>Suillus</taxon>
    </lineage>
</organism>
<dbReference type="GeneID" id="64671950"/>
<dbReference type="EMBL" id="JABBWK010000096">
    <property type="protein sequence ID" value="KAG1893550.1"/>
    <property type="molecule type" value="Genomic_DNA"/>
</dbReference>